<gene>
    <name evidence="1" type="ORF">GLOINDRAFT_25702</name>
</gene>
<evidence type="ECO:0000313" key="1">
    <source>
        <dbReference type="EMBL" id="ESA13750.1"/>
    </source>
</evidence>
<accession>U9U061</accession>
<organism evidence="1">
    <name type="scientific">Rhizophagus irregularis (strain DAOM 181602 / DAOM 197198 / MUCL 43194)</name>
    <name type="common">Arbuscular mycorrhizal fungus</name>
    <name type="synonym">Glomus intraradices</name>
    <dbReference type="NCBI Taxonomy" id="747089"/>
    <lineage>
        <taxon>Eukaryota</taxon>
        <taxon>Fungi</taxon>
        <taxon>Fungi incertae sedis</taxon>
        <taxon>Mucoromycota</taxon>
        <taxon>Glomeromycotina</taxon>
        <taxon>Glomeromycetes</taxon>
        <taxon>Glomerales</taxon>
        <taxon>Glomeraceae</taxon>
        <taxon>Rhizophagus</taxon>
    </lineage>
</organism>
<dbReference type="VEuPathDB" id="FungiDB:RhiirFUN_023873"/>
<dbReference type="EMBL" id="KI283599">
    <property type="protein sequence ID" value="ESA13750.1"/>
    <property type="molecule type" value="Genomic_DNA"/>
</dbReference>
<protein>
    <submittedName>
        <fullName evidence="1">Uncharacterized protein</fullName>
    </submittedName>
</protein>
<proteinExistence type="predicted"/>
<reference evidence="1" key="1">
    <citation type="submission" date="2013-07" db="EMBL/GenBank/DDBJ databases">
        <title>The genome of an arbuscular mycorrhizal fungus provides insights into the evolution of the oldest plant symbiosis.</title>
        <authorList>
            <consortium name="DOE Joint Genome Institute"/>
            <person name="Tisserant E."/>
            <person name="Malbreil M."/>
            <person name="Kuo A."/>
            <person name="Kohler A."/>
            <person name="Symeonidi A."/>
            <person name="Balestrini R."/>
            <person name="Charron P."/>
            <person name="Duensing N."/>
            <person name="Frei-dit-Frey N."/>
            <person name="Gianinazzi-Pearson V."/>
            <person name="Gilbert B."/>
            <person name="Handa Y."/>
            <person name="Hijri M."/>
            <person name="Kaul R."/>
            <person name="Kawaguchi M."/>
            <person name="Krajinski F."/>
            <person name="Lammers P."/>
            <person name="Lapierre D."/>
            <person name="Masclaux F.G."/>
            <person name="Murat C."/>
            <person name="Morin E."/>
            <person name="Ndikumana S."/>
            <person name="Pagni M."/>
            <person name="Petitpierre D."/>
            <person name="Requena N."/>
            <person name="Rosikiewicz P."/>
            <person name="Riley R."/>
            <person name="Saito K."/>
            <person name="San Clemente H."/>
            <person name="Shapiro H."/>
            <person name="van Tuinen D."/>
            <person name="Becard G."/>
            <person name="Bonfante P."/>
            <person name="Paszkowski U."/>
            <person name="Shachar-Hill Y."/>
            <person name="Young J.P."/>
            <person name="Sanders I.R."/>
            <person name="Henrissat B."/>
            <person name="Rensing S.A."/>
            <person name="Grigoriev I.V."/>
            <person name="Corradi N."/>
            <person name="Roux C."/>
            <person name="Martin F."/>
        </authorList>
    </citation>
    <scope>NUCLEOTIDE SEQUENCE</scope>
    <source>
        <strain evidence="1">DAOM 197198</strain>
    </source>
</reference>
<sequence length="53" mass="6171">MNLMNNDESTQFTIVKSTSDQTMQLFKDYKLILHEAIEALRIVKEQENIDIAV</sequence>
<dbReference type="HOGENOM" id="CLU_3069845_0_0_1"/>
<name>U9U061_RHIID</name>
<dbReference type="AlphaFoldDB" id="U9U061"/>